<comment type="cofactor">
    <cofactor evidence="8">
        <name>[4Fe-4S] cluster</name>
        <dbReference type="ChEBI" id="CHEBI:49883"/>
    </cofactor>
    <text evidence="8">Binds 1 [4Fe-4S] cluster. The cluster is coordinated with 3 cysteines and an exchangeable S-adenosyl-L-methionine.</text>
</comment>
<keyword evidence="1 8" id="KW-0004">4Fe-4S</keyword>
<dbReference type="UniPathway" id="UPA00391"/>
<evidence type="ECO:0000259" key="9">
    <source>
        <dbReference type="PROSITE" id="PS51918"/>
    </source>
</evidence>
<dbReference type="SFLD" id="SFLDS00029">
    <property type="entry name" value="Radical_SAM"/>
    <property type="match status" value="1"/>
</dbReference>
<evidence type="ECO:0000256" key="3">
    <source>
        <dbReference type="ARBA" id="ARBA00022723"/>
    </source>
</evidence>
<dbReference type="Gene3D" id="3.20.20.70">
    <property type="entry name" value="Aldolase class I"/>
    <property type="match status" value="1"/>
</dbReference>
<dbReference type="PANTHER" id="PTHR42836">
    <property type="entry name" value="7-CARBOXY-7-DEAZAGUANINE SYNTHASE"/>
    <property type="match status" value="1"/>
</dbReference>
<dbReference type="GO" id="GO:0008616">
    <property type="term" value="P:tRNA queuosine(34) biosynthetic process"/>
    <property type="evidence" value="ECO:0007669"/>
    <property type="project" value="UniProtKB-UniRule"/>
</dbReference>
<keyword evidence="4 8" id="KW-0460">Magnesium</keyword>
<comment type="subunit">
    <text evidence="8">Homodimer.</text>
</comment>
<feature type="domain" description="Radical SAM core" evidence="9">
    <location>
        <begin position="20"/>
        <end position="235"/>
    </location>
</feature>
<accession>A0A292YF81</accession>
<evidence type="ECO:0000256" key="4">
    <source>
        <dbReference type="ARBA" id="ARBA00022842"/>
    </source>
</evidence>
<evidence type="ECO:0000313" key="10">
    <source>
        <dbReference type="EMBL" id="GAX87735.1"/>
    </source>
</evidence>
<dbReference type="EC" id="4.3.99.3" evidence="8"/>
<evidence type="ECO:0000256" key="2">
    <source>
        <dbReference type="ARBA" id="ARBA00022691"/>
    </source>
</evidence>
<feature type="binding site" evidence="8">
    <location>
        <position position="37"/>
    </location>
    <ligand>
        <name>[4Fe-4S] cluster</name>
        <dbReference type="ChEBI" id="CHEBI:49883"/>
        <note>4Fe-4S-S-AdoMet</note>
    </ligand>
</feature>
<keyword evidence="10" id="KW-0560">Oxidoreductase</keyword>
<dbReference type="GO" id="GO:0016491">
    <property type="term" value="F:oxidoreductase activity"/>
    <property type="evidence" value="ECO:0007669"/>
    <property type="project" value="UniProtKB-KW"/>
</dbReference>
<evidence type="ECO:0000256" key="6">
    <source>
        <dbReference type="ARBA" id="ARBA00023014"/>
    </source>
</evidence>
<feature type="binding site" evidence="8">
    <location>
        <position position="33"/>
    </location>
    <ligand>
        <name>[4Fe-4S] cluster</name>
        <dbReference type="ChEBI" id="CHEBI:49883"/>
        <note>4Fe-4S-S-AdoMet</note>
    </ligand>
</feature>
<comment type="similarity">
    <text evidence="8">Belongs to the radical SAM superfamily. 7-carboxy-7-deazaguanine synthase family.</text>
</comment>
<dbReference type="InterPro" id="IPR007197">
    <property type="entry name" value="rSAM"/>
</dbReference>
<evidence type="ECO:0000256" key="1">
    <source>
        <dbReference type="ARBA" id="ARBA00022485"/>
    </source>
</evidence>
<dbReference type="GO" id="GO:1904047">
    <property type="term" value="F:S-adenosyl-L-methionine binding"/>
    <property type="evidence" value="ECO:0007669"/>
    <property type="project" value="UniProtKB-UniRule"/>
</dbReference>
<keyword evidence="7 8" id="KW-0456">Lyase</keyword>
<feature type="binding site" evidence="8">
    <location>
        <position position="86"/>
    </location>
    <ligand>
        <name>S-adenosyl-L-methionine</name>
        <dbReference type="ChEBI" id="CHEBI:59789"/>
    </ligand>
</feature>
<dbReference type="GO" id="GO:0051539">
    <property type="term" value="F:4 iron, 4 sulfur cluster binding"/>
    <property type="evidence" value="ECO:0007669"/>
    <property type="project" value="UniProtKB-UniRule"/>
</dbReference>
<protein>
    <recommendedName>
        <fullName evidence="8">7-carboxy-7-deazaguanine synthase</fullName>
        <shortName evidence="8">CDG synthase</shortName>
        <ecNumber evidence="8">4.3.99.3</ecNumber>
    </recommendedName>
    <alternativeName>
        <fullName evidence="8">Queuosine biosynthesis protein QueE</fullName>
    </alternativeName>
</protein>
<dbReference type="PROSITE" id="PS51918">
    <property type="entry name" value="RADICAL_SAM"/>
    <property type="match status" value="1"/>
</dbReference>
<dbReference type="HAMAP" id="MF_00917">
    <property type="entry name" value="QueE"/>
    <property type="match status" value="1"/>
</dbReference>
<dbReference type="InterPro" id="IPR024924">
    <property type="entry name" value="7-CO-7-deazaguanine_synth-like"/>
</dbReference>
<dbReference type="AlphaFoldDB" id="A0A292YF81"/>
<keyword evidence="8" id="KW-0671">Queuosine biosynthesis</keyword>
<evidence type="ECO:0000256" key="8">
    <source>
        <dbReference type="HAMAP-Rule" id="MF_00917"/>
    </source>
</evidence>
<dbReference type="CDD" id="cd01335">
    <property type="entry name" value="Radical_SAM"/>
    <property type="match status" value="1"/>
</dbReference>
<comment type="function">
    <text evidence="8">Catalyzes the complex heterocyclic radical-mediated conversion of 6-carboxy-5,6,7,8-tetrahydropterin (CPH4) to 7-carboxy-7-deazaguanine (CDG), a step common to the biosynthetic pathways of all 7-deazapurine-containing compounds.</text>
</comment>
<organism evidence="10 11">
    <name type="scientific">Lebetimonas natsushimae</name>
    <dbReference type="NCBI Taxonomy" id="1936991"/>
    <lineage>
        <taxon>Bacteria</taxon>
        <taxon>Pseudomonadati</taxon>
        <taxon>Campylobacterota</taxon>
        <taxon>Epsilonproteobacteria</taxon>
        <taxon>Nautiliales</taxon>
        <taxon>Nautiliaceae</taxon>
        <taxon>Lebetimonas</taxon>
    </lineage>
</organism>
<dbReference type="Pfam" id="PF13353">
    <property type="entry name" value="Fer4_12"/>
    <property type="match status" value="1"/>
</dbReference>
<comment type="cofactor">
    <cofactor evidence="8">
        <name>Mg(2+)</name>
        <dbReference type="ChEBI" id="CHEBI:18420"/>
    </cofactor>
</comment>
<keyword evidence="2 8" id="KW-0949">S-adenosyl-L-methionine</keyword>
<dbReference type="PANTHER" id="PTHR42836:SF1">
    <property type="entry name" value="7-CARBOXY-7-DEAZAGUANINE SYNTHASE"/>
    <property type="match status" value="1"/>
</dbReference>
<keyword evidence="5 8" id="KW-0408">Iron</keyword>
<dbReference type="InterPro" id="IPR013785">
    <property type="entry name" value="Aldolase_TIM"/>
</dbReference>
<name>A0A292YF81_9BACT</name>
<keyword evidence="11" id="KW-1185">Reference proteome</keyword>
<dbReference type="GO" id="GO:0000287">
    <property type="term" value="F:magnesium ion binding"/>
    <property type="evidence" value="ECO:0007669"/>
    <property type="project" value="UniProtKB-UniRule"/>
</dbReference>
<comment type="caution">
    <text evidence="10">The sequence shown here is derived from an EMBL/GenBank/DDBJ whole genome shotgun (WGS) entry which is preliminary data.</text>
</comment>
<dbReference type="SUPFAM" id="SSF102114">
    <property type="entry name" value="Radical SAM enzymes"/>
    <property type="match status" value="1"/>
</dbReference>
<keyword evidence="6 8" id="KW-0411">Iron-sulfur</keyword>
<comment type="cofactor">
    <cofactor evidence="8">
        <name>S-adenosyl-L-methionine</name>
        <dbReference type="ChEBI" id="CHEBI:59789"/>
    </cofactor>
    <text evidence="8">Binds 1 S-adenosyl-L-methionine per subunit.</text>
</comment>
<proteinExistence type="inferred from homology"/>
<dbReference type="GO" id="GO:0016840">
    <property type="term" value="F:carbon-nitrogen lyase activity"/>
    <property type="evidence" value="ECO:0007669"/>
    <property type="project" value="UniProtKB-UniRule"/>
</dbReference>
<feature type="binding site" evidence="8">
    <location>
        <position position="29"/>
    </location>
    <ligand>
        <name>substrate</name>
    </ligand>
</feature>
<dbReference type="RefSeq" id="WP_096259066.1">
    <property type="nucleotide sequence ID" value="NZ_BDME01000002.1"/>
</dbReference>
<comment type="pathway">
    <text evidence="8">Purine metabolism; 7-cyano-7-deazaguanine biosynthesis.</text>
</comment>
<evidence type="ECO:0000256" key="5">
    <source>
        <dbReference type="ARBA" id="ARBA00023004"/>
    </source>
</evidence>
<comment type="catalytic activity">
    <reaction evidence="8">
        <text>6-carboxy-5,6,7,8-tetrahydropterin + H(+) = 7-carboxy-7-carbaguanine + NH4(+)</text>
        <dbReference type="Rhea" id="RHEA:27974"/>
        <dbReference type="ChEBI" id="CHEBI:15378"/>
        <dbReference type="ChEBI" id="CHEBI:28938"/>
        <dbReference type="ChEBI" id="CHEBI:61032"/>
        <dbReference type="ChEBI" id="CHEBI:61036"/>
        <dbReference type="EC" id="4.3.99.3"/>
    </reaction>
</comment>
<evidence type="ECO:0000256" key="7">
    <source>
        <dbReference type="ARBA" id="ARBA00023239"/>
    </source>
</evidence>
<evidence type="ECO:0000313" key="11">
    <source>
        <dbReference type="Proteomes" id="UP000217944"/>
    </source>
</evidence>
<sequence>MKKNLYVVEIFRSIQGEGKYAGRISVFLRLGGCNLRCPGFGEKGCDSYYAVDKKYKNEWEKLNIDEIIKRIESLKQKNEDLVITGGEPTLYYREIYPLIESYSGQITIETNATIDINFKKYPKYKDVIFAMSVKLSNSGEEYKKRVKKEVIKNIAKNAEKSFFKFVINKENLNLQLKEILDITTGIDLDIYCMPMGESPEKLEENAKSVFNFCLENSFCYSDRIHIRIFGKKKGI</sequence>
<dbReference type="OrthoDB" id="9792276at2"/>
<comment type="caution">
    <text evidence="8">Lacks conserved residue(s) required for the propagation of feature annotation.</text>
</comment>
<reference evidence="10 11" key="1">
    <citation type="journal article" date="2017" name="Syst. Appl. Microbiol.">
        <title>Lebetimonas natsushimae sp. nov., a novel strictly anaerobic, moderately thermophilic chemoautotroph isolated from a deep-sea hydrothermal vent polychaete nest in the Mid-Okinawa Trough.</title>
        <authorList>
            <person name="Nagata R."/>
            <person name="Takaki Y."/>
            <person name="Tame A."/>
            <person name="Nunoura T."/>
            <person name="Muto H."/>
            <person name="Mino S."/>
            <person name="Sawayama S."/>
            <person name="Takai K."/>
            <person name="Nakagawa S."/>
        </authorList>
    </citation>
    <scope>NUCLEOTIDE SEQUENCE [LARGE SCALE GENOMIC DNA]</scope>
    <source>
        <strain evidence="10 11">HS1857</strain>
    </source>
</reference>
<gene>
    <name evidence="8" type="primary">queE</name>
    <name evidence="10" type="ORF">LNAT_P1032</name>
</gene>
<feature type="binding site" evidence="8">
    <location>
        <begin position="132"/>
        <end position="134"/>
    </location>
    <ligand>
        <name>S-adenosyl-L-methionine</name>
        <dbReference type="ChEBI" id="CHEBI:59789"/>
    </ligand>
</feature>
<feature type="binding site" evidence="8">
    <location>
        <position position="47"/>
    </location>
    <ligand>
        <name>Mg(2+)</name>
        <dbReference type="ChEBI" id="CHEBI:18420"/>
    </ligand>
</feature>
<keyword evidence="3 8" id="KW-0479">Metal-binding</keyword>
<dbReference type="EMBL" id="BDME01000002">
    <property type="protein sequence ID" value="GAX87735.1"/>
    <property type="molecule type" value="Genomic_DNA"/>
</dbReference>
<dbReference type="InterPro" id="IPR058240">
    <property type="entry name" value="rSAM_sf"/>
</dbReference>
<feature type="binding site" evidence="8">
    <location>
        <begin position="14"/>
        <end position="16"/>
    </location>
    <ligand>
        <name>substrate</name>
    </ligand>
</feature>
<feature type="binding site" evidence="8">
    <location>
        <position position="84"/>
    </location>
    <ligand>
        <name>substrate</name>
    </ligand>
</feature>
<dbReference type="Proteomes" id="UP000217944">
    <property type="component" value="Unassembled WGS sequence"/>
</dbReference>
<dbReference type="PIRSF" id="PIRSF000370">
    <property type="entry name" value="QueE"/>
    <property type="match status" value="1"/>
</dbReference>
<feature type="binding site" evidence="8">
    <location>
        <position position="45"/>
    </location>
    <ligand>
        <name>[4Fe-4S] cluster</name>
        <dbReference type="ChEBI" id="CHEBI:49883"/>
        <note>4Fe-4S-S-AdoMet</note>
    </ligand>
</feature>